<evidence type="ECO:0000313" key="3">
    <source>
        <dbReference type="Proteomes" id="UP001214553"/>
    </source>
</evidence>
<name>A0ABY8C3J8_9MICO</name>
<sequence>MKITRTSDWREALPWETPIIAETVMPGEPARCVTCGVTSDAVPRTELWAVKHRHPHDPAGSVRLYCVRHTPAAPAAPVVAATTSAPVRSRGKRVPGSPASPREQRTPRAPQPAERVAAVCPDCFMEVPPSGICGMCGQKVA</sequence>
<keyword evidence="3" id="KW-1185">Reference proteome</keyword>
<proteinExistence type="predicted"/>
<feature type="region of interest" description="Disordered" evidence="1">
    <location>
        <begin position="77"/>
        <end position="113"/>
    </location>
</feature>
<dbReference type="RefSeq" id="WP_275278969.1">
    <property type="nucleotide sequence ID" value="NZ_CP119108.1"/>
</dbReference>
<evidence type="ECO:0000256" key="1">
    <source>
        <dbReference type="SAM" id="MobiDB-lite"/>
    </source>
</evidence>
<dbReference type="Proteomes" id="UP001214553">
    <property type="component" value="Chromosome"/>
</dbReference>
<gene>
    <name evidence="2" type="ORF">PU630_03495</name>
</gene>
<organism evidence="2 3">
    <name type="scientific">Microbacterium horticulturae</name>
    <dbReference type="NCBI Taxonomy" id="3028316"/>
    <lineage>
        <taxon>Bacteria</taxon>
        <taxon>Bacillati</taxon>
        <taxon>Actinomycetota</taxon>
        <taxon>Actinomycetes</taxon>
        <taxon>Micrococcales</taxon>
        <taxon>Microbacteriaceae</taxon>
        <taxon>Microbacterium</taxon>
    </lineage>
</organism>
<evidence type="ECO:0000313" key="2">
    <source>
        <dbReference type="EMBL" id="WEG09646.1"/>
    </source>
</evidence>
<protein>
    <submittedName>
        <fullName evidence="2">Glucose-6-phosphate dehydrogenase</fullName>
    </submittedName>
</protein>
<accession>A0ABY8C3J8</accession>
<feature type="compositionally biased region" description="Low complexity" evidence="1">
    <location>
        <begin position="77"/>
        <end position="87"/>
    </location>
</feature>
<reference evidence="2 3" key="1">
    <citation type="submission" date="2023-03" db="EMBL/GenBank/DDBJ databases">
        <title>Genome sequence of Microbacterium sp. KACC 23027.</title>
        <authorList>
            <person name="Kim S."/>
            <person name="Heo J."/>
            <person name="Kwon S.-W."/>
        </authorList>
    </citation>
    <scope>NUCLEOTIDE SEQUENCE [LARGE SCALE GENOMIC DNA]</scope>
    <source>
        <strain evidence="2 3">KACC 23027</strain>
    </source>
</reference>
<dbReference type="EMBL" id="CP119108">
    <property type="protein sequence ID" value="WEG09646.1"/>
    <property type="molecule type" value="Genomic_DNA"/>
</dbReference>